<sequence>MDSYTSFSQNATLVKTNSFIRSVYNWMAIALALTGFTAYYVSHNEAMVQLIYGTPGLIIILIVAELGFVFFLSARIQKLQATTATALFTIYSILNGVTLSYIFLAYTATSIVSTFMICSVTFLACSVYGMVTKKDLTSLGGFMFMGLIGIIIASVVNIFLQSSAMQMIISYIGVVVFIGLTAYDTQKLKTMSTTIPNNATGAMIRKGALMGALSLYLDFINLFIMMLHIFGGSRD</sequence>
<feature type="transmembrane region" description="Helical" evidence="6">
    <location>
        <begin position="208"/>
        <end position="230"/>
    </location>
</feature>
<dbReference type="CDD" id="cd10432">
    <property type="entry name" value="BI-1-like_bacterial"/>
    <property type="match status" value="1"/>
</dbReference>
<comment type="subcellular location">
    <subcellularLocation>
        <location evidence="1">Membrane</location>
        <topology evidence="1">Multi-pass membrane protein</topology>
    </subcellularLocation>
</comment>
<name>A0A1H2EXU8_9BACT</name>
<protein>
    <recommendedName>
        <fullName evidence="9">Modulator of FtsH protease</fullName>
    </recommendedName>
</protein>
<feature type="transmembrane region" description="Helical" evidence="6">
    <location>
        <begin position="23"/>
        <end position="41"/>
    </location>
</feature>
<keyword evidence="4 6" id="KW-1133">Transmembrane helix</keyword>
<feature type="transmembrane region" description="Helical" evidence="6">
    <location>
        <begin position="47"/>
        <end position="72"/>
    </location>
</feature>
<dbReference type="GO" id="GO:0005886">
    <property type="term" value="C:plasma membrane"/>
    <property type="evidence" value="ECO:0007669"/>
    <property type="project" value="TreeGrafter"/>
</dbReference>
<gene>
    <name evidence="7" type="ORF">SAMN04487931_103422</name>
</gene>
<evidence type="ECO:0000256" key="5">
    <source>
        <dbReference type="ARBA" id="ARBA00023136"/>
    </source>
</evidence>
<reference evidence="8" key="1">
    <citation type="submission" date="2016-10" db="EMBL/GenBank/DDBJ databases">
        <authorList>
            <person name="Varghese N."/>
            <person name="Submissions S."/>
        </authorList>
    </citation>
    <scope>NUCLEOTIDE SEQUENCE [LARGE SCALE GENOMIC DNA]</scope>
    <source>
        <strain evidence="8">DSM 3384</strain>
    </source>
</reference>
<proteinExistence type="inferred from homology"/>
<evidence type="ECO:0000256" key="3">
    <source>
        <dbReference type="ARBA" id="ARBA00022692"/>
    </source>
</evidence>
<dbReference type="Pfam" id="PF01027">
    <property type="entry name" value="Bax1-I"/>
    <property type="match status" value="1"/>
</dbReference>
<dbReference type="PANTHER" id="PTHR23291:SF50">
    <property type="entry name" value="PROTEIN LIFEGUARD 4"/>
    <property type="match status" value="1"/>
</dbReference>
<evidence type="ECO:0000256" key="2">
    <source>
        <dbReference type="ARBA" id="ARBA00010350"/>
    </source>
</evidence>
<evidence type="ECO:0000256" key="6">
    <source>
        <dbReference type="RuleBase" id="RU004379"/>
    </source>
</evidence>
<evidence type="ECO:0000313" key="8">
    <source>
        <dbReference type="Proteomes" id="UP000199608"/>
    </source>
</evidence>
<evidence type="ECO:0000256" key="1">
    <source>
        <dbReference type="ARBA" id="ARBA00004141"/>
    </source>
</evidence>
<keyword evidence="8" id="KW-1185">Reference proteome</keyword>
<accession>A0A1H2EXU8</accession>
<feature type="transmembrane region" description="Helical" evidence="6">
    <location>
        <begin position="165"/>
        <end position="183"/>
    </location>
</feature>
<dbReference type="EMBL" id="FNLL01000003">
    <property type="protein sequence ID" value="SDT99879.1"/>
    <property type="molecule type" value="Genomic_DNA"/>
</dbReference>
<keyword evidence="5 6" id="KW-0472">Membrane</keyword>
<keyword evidence="3 6" id="KW-0812">Transmembrane</keyword>
<evidence type="ECO:0000313" key="7">
    <source>
        <dbReference type="EMBL" id="SDT99879.1"/>
    </source>
</evidence>
<organism evidence="7 8">
    <name type="scientific">Desulfobacula phenolica</name>
    <dbReference type="NCBI Taxonomy" id="90732"/>
    <lineage>
        <taxon>Bacteria</taxon>
        <taxon>Pseudomonadati</taxon>
        <taxon>Thermodesulfobacteriota</taxon>
        <taxon>Desulfobacteria</taxon>
        <taxon>Desulfobacterales</taxon>
        <taxon>Desulfobacteraceae</taxon>
        <taxon>Desulfobacula</taxon>
    </lineage>
</organism>
<feature type="transmembrane region" description="Helical" evidence="6">
    <location>
        <begin position="138"/>
        <end position="159"/>
    </location>
</feature>
<feature type="transmembrane region" description="Helical" evidence="6">
    <location>
        <begin position="84"/>
        <end position="104"/>
    </location>
</feature>
<dbReference type="RefSeq" id="WP_014957635.1">
    <property type="nucleotide sequence ID" value="NZ_FNLL01000003.1"/>
</dbReference>
<dbReference type="Proteomes" id="UP000199608">
    <property type="component" value="Unassembled WGS sequence"/>
</dbReference>
<dbReference type="InterPro" id="IPR006214">
    <property type="entry name" value="Bax_inhibitor_1-related"/>
</dbReference>
<feature type="transmembrane region" description="Helical" evidence="6">
    <location>
        <begin position="110"/>
        <end position="131"/>
    </location>
</feature>
<evidence type="ECO:0008006" key="9">
    <source>
        <dbReference type="Google" id="ProtNLM"/>
    </source>
</evidence>
<evidence type="ECO:0000256" key="4">
    <source>
        <dbReference type="ARBA" id="ARBA00022989"/>
    </source>
</evidence>
<dbReference type="AlphaFoldDB" id="A0A1H2EXU8"/>
<dbReference type="PANTHER" id="PTHR23291">
    <property type="entry name" value="BAX INHIBITOR-RELATED"/>
    <property type="match status" value="1"/>
</dbReference>
<comment type="similarity">
    <text evidence="2 6">Belongs to the BI1 family.</text>
</comment>